<gene>
    <name evidence="4" type="ORF">FPL14_18525</name>
</gene>
<dbReference type="PROSITE" id="PS51257">
    <property type="entry name" value="PROKAR_LIPOPROTEIN"/>
    <property type="match status" value="1"/>
</dbReference>
<feature type="compositionally biased region" description="Low complexity" evidence="1">
    <location>
        <begin position="36"/>
        <end position="64"/>
    </location>
</feature>
<evidence type="ECO:0000313" key="4">
    <source>
        <dbReference type="EMBL" id="QMV42958.1"/>
    </source>
</evidence>
<evidence type="ECO:0000313" key="5">
    <source>
        <dbReference type="Proteomes" id="UP000515679"/>
    </source>
</evidence>
<protein>
    <recommendedName>
        <fullName evidence="3">PsbP C-terminal domain-containing protein</fullName>
    </recommendedName>
</protein>
<dbReference type="AlphaFoldDB" id="A0A7G5C174"/>
<evidence type="ECO:0000256" key="2">
    <source>
        <dbReference type="SAM" id="SignalP"/>
    </source>
</evidence>
<dbReference type="KEGG" id="cchl:FPL14_18525"/>
<dbReference type="EMBL" id="CP041969">
    <property type="protein sequence ID" value="QMV42958.1"/>
    <property type="molecule type" value="Genomic_DNA"/>
</dbReference>
<dbReference type="Gene3D" id="3.40.1000.10">
    <property type="entry name" value="Mog1/PsbP, alpha/beta/alpha sandwich"/>
    <property type="match status" value="1"/>
</dbReference>
<keyword evidence="2" id="KW-0732">Signal</keyword>
<proteinExistence type="predicted"/>
<dbReference type="GO" id="GO:0015979">
    <property type="term" value="P:photosynthesis"/>
    <property type="evidence" value="ECO:0007669"/>
    <property type="project" value="InterPro"/>
</dbReference>
<evidence type="ECO:0000259" key="3">
    <source>
        <dbReference type="Pfam" id="PF01789"/>
    </source>
</evidence>
<sequence length="222" mass="23546">MRDSSKKGLKMAIALAALALALTACGGSKDDNKNNASPSASESASSSASPSASASASPSAEASAPASSEAAAGFKTFKDSTYGTTLQYPEDWTFQENIGGAIVAFLSPKESDSDLFQENINFLIQDLGGQEVKLADYVEATKQQLGTLITDFKLEDEGSEAEDGVEAYHLLYSGKQGDYTLKWQQSFAIIEGKAYVITYTAESGSFDKFVEQAGSIAESWDY</sequence>
<accession>A0A7G5C174</accession>
<evidence type="ECO:0000256" key="1">
    <source>
        <dbReference type="SAM" id="MobiDB-lite"/>
    </source>
</evidence>
<dbReference type="Pfam" id="PF01789">
    <property type="entry name" value="PsbP"/>
    <property type="match status" value="1"/>
</dbReference>
<reference evidence="4 5" key="1">
    <citation type="submission" date="2019-07" db="EMBL/GenBank/DDBJ databases">
        <authorList>
            <person name="Kim J.K."/>
            <person name="Cheong H.-M."/>
            <person name="Choi Y."/>
            <person name="Hwang K.J."/>
            <person name="Lee S."/>
            <person name="Choi C."/>
        </authorList>
    </citation>
    <scope>NUCLEOTIDE SEQUENCE [LARGE SCALE GENOMIC DNA]</scope>
    <source>
        <strain evidence="4 5">KS 22</strain>
    </source>
</reference>
<feature type="region of interest" description="Disordered" evidence="1">
    <location>
        <begin position="29"/>
        <end position="64"/>
    </location>
</feature>
<name>A0A7G5C174_9BACL</name>
<feature type="domain" description="PsbP C-terminal" evidence="3">
    <location>
        <begin position="72"/>
        <end position="220"/>
    </location>
</feature>
<dbReference type="Proteomes" id="UP000515679">
    <property type="component" value="Chromosome"/>
</dbReference>
<dbReference type="RefSeq" id="WP_182299186.1">
    <property type="nucleotide sequence ID" value="NZ_CP041969.1"/>
</dbReference>
<keyword evidence="5" id="KW-1185">Reference proteome</keyword>
<dbReference type="InterPro" id="IPR002683">
    <property type="entry name" value="PsbP_C"/>
</dbReference>
<feature type="chain" id="PRO_5038604242" description="PsbP C-terminal domain-containing protein" evidence="2">
    <location>
        <begin position="27"/>
        <end position="222"/>
    </location>
</feature>
<dbReference type="GO" id="GO:0005509">
    <property type="term" value="F:calcium ion binding"/>
    <property type="evidence" value="ECO:0007669"/>
    <property type="project" value="InterPro"/>
</dbReference>
<dbReference type="GO" id="GO:0019898">
    <property type="term" value="C:extrinsic component of membrane"/>
    <property type="evidence" value="ECO:0007669"/>
    <property type="project" value="InterPro"/>
</dbReference>
<feature type="signal peptide" evidence="2">
    <location>
        <begin position="1"/>
        <end position="26"/>
    </location>
</feature>
<organism evidence="4 5">
    <name type="scientific">Cohnella cholangitidis</name>
    <dbReference type="NCBI Taxonomy" id="2598458"/>
    <lineage>
        <taxon>Bacteria</taxon>
        <taxon>Bacillati</taxon>
        <taxon>Bacillota</taxon>
        <taxon>Bacilli</taxon>
        <taxon>Bacillales</taxon>
        <taxon>Paenibacillaceae</taxon>
        <taxon>Cohnella</taxon>
    </lineage>
</organism>
<dbReference type="GO" id="GO:0009654">
    <property type="term" value="C:photosystem II oxygen evolving complex"/>
    <property type="evidence" value="ECO:0007669"/>
    <property type="project" value="InterPro"/>
</dbReference>